<feature type="DNA-binding region" description="Homeobox" evidence="2">
    <location>
        <begin position="110"/>
        <end position="174"/>
    </location>
</feature>
<dbReference type="GO" id="GO:0005634">
    <property type="term" value="C:nucleus"/>
    <property type="evidence" value="ECO:0007669"/>
    <property type="project" value="UniProtKB-SubCell"/>
</dbReference>
<dbReference type="PANTHER" id="PTHR46777">
    <property type="entry name" value="WUSCHEL-RELATED HOMEOBOX 13"/>
    <property type="match status" value="1"/>
</dbReference>
<comment type="caution">
    <text evidence="6">The sequence shown here is derived from an EMBL/GenBank/DDBJ whole genome shotgun (WGS) entry which is preliminary data.</text>
</comment>
<dbReference type="SMART" id="SM00389">
    <property type="entry name" value="HOX"/>
    <property type="match status" value="1"/>
</dbReference>
<dbReference type="AlphaFoldDB" id="A0A9D4UI70"/>
<dbReference type="InterPro" id="IPR044559">
    <property type="entry name" value="WOX13-like"/>
</dbReference>
<keyword evidence="2 3" id="KW-0371">Homeobox</keyword>
<dbReference type="CDD" id="cd00086">
    <property type="entry name" value="homeodomain"/>
    <property type="match status" value="1"/>
</dbReference>
<dbReference type="InterPro" id="IPR001356">
    <property type="entry name" value="HD"/>
</dbReference>
<dbReference type="Gene3D" id="1.10.10.60">
    <property type="entry name" value="Homeodomain-like"/>
    <property type="match status" value="1"/>
</dbReference>
<evidence type="ECO:0000256" key="4">
    <source>
        <dbReference type="SAM" id="MobiDB-lite"/>
    </source>
</evidence>
<evidence type="ECO:0000313" key="7">
    <source>
        <dbReference type="Proteomes" id="UP000886520"/>
    </source>
</evidence>
<keyword evidence="2 3" id="KW-0539">Nucleus</keyword>
<feature type="compositionally biased region" description="Polar residues" evidence="4">
    <location>
        <begin position="16"/>
        <end position="26"/>
    </location>
</feature>
<evidence type="ECO:0000256" key="2">
    <source>
        <dbReference type="PROSITE-ProRule" id="PRU00108"/>
    </source>
</evidence>
<name>A0A9D4UI70_ADICA</name>
<evidence type="ECO:0000313" key="6">
    <source>
        <dbReference type="EMBL" id="KAI5068345.1"/>
    </source>
</evidence>
<protein>
    <recommendedName>
        <fullName evidence="5">Homeobox domain-containing protein</fullName>
    </recommendedName>
</protein>
<feature type="region of interest" description="Disordered" evidence="4">
    <location>
        <begin position="1"/>
        <end position="30"/>
    </location>
</feature>
<gene>
    <name evidence="6" type="ORF">GOP47_0016690</name>
</gene>
<evidence type="ECO:0000256" key="3">
    <source>
        <dbReference type="RuleBase" id="RU000682"/>
    </source>
</evidence>
<organism evidence="6 7">
    <name type="scientific">Adiantum capillus-veneris</name>
    <name type="common">Maidenhair fern</name>
    <dbReference type="NCBI Taxonomy" id="13818"/>
    <lineage>
        <taxon>Eukaryota</taxon>
        <taxon>Viridiplantae</taxon>
        <taxon>Streptophyta</taxon>
        <taxon>Embryophyta</taxon>
        <taxon>Tracheophyta</taxon>
        <taxon>Polypodiopsida</taxon>
        <taxon>Polypodiidae</taxon>
        <taxon>Polypodiales</taxon>
        <taxon>Pteridineae</taxon>
        <taxon>Pteridaceae</taxon>
        <taxon>Vittarioideae</taxon>
        <taxon>Adiantum</taxon>
    </lineage>
</organism>
<evidence type="ECO:0000259" key="5">
    <source>
        <dbReference type="PROSITE" id="PS50071"/>
    </source>
</evidence>
<dbReference type="Proteomes" id="UP000886520">
    <property type="component" value="Chromosome 16"/>
</dbReference>
<comment type="subcellular location">
    <subcellularLocation>
        <location evidence="1 2 3">Nucleus</location>
    </subcellularLocation>
</comment>
<reference evidence="6" key="1">
    <citation type="submission" date="2021-01" db="EMBL/GenBank/DDBJ databases">
        <title>Adiantum capillus-veneris genome.</title>
        <authorList>
            <person name="Fang Y."/>
            <person name="Liao Q."/>
        </authorList>
    </citation>
    <scope>NUCLEOTIDE SEQUENCE</scope>
    <source>
        <strain evidence="6">H3</strain>
        <tissue evidence="6">Leaf</tissue>
    </source>
</reference>
<sequence>MDLDSLSAPPLASAGNVGTTPASSQFLGVPAEPPSSSNVYALFGPPLAQVMTDEQLETLRRQISVYATICQQLVEMHKATMAQQSAISGSRFGQSSSCDSGLHSLGQRFGSRQRWTPSQTQLQILENLFQQGNGTPSKQRIKEISVELSQYGPISETNVYNWFQNRRARTKRKQQLGASNNADLELEMDIDSHEEKKARTERELPIDNNQHKSSLQKWEQVELHQPNIAESGPQCFQRQATVENLAASYSKADGTGASTRSQLYRVRVKRIAKPGLNCRKVRLG</sequence>
<dbReference type="GO" id="GO:0003677">
    <property type="term" value="F:DNA binding"/>
    <property type="evidence" value="ECO:0007669"/>
    <property type="project" value="UniProtKB-UniRule"/>
</dbReference>
<feature type="domain" description="Homeobox" evidence="5">
    <location>
        <begin position="108"/>
        <end position="173"/>
    </location>
</feature>
<evidence type="ECO:0000256" key="1">
    <source>
        <dbReference type="ARBA" id="ARBA00004123"/>
    </source>
</evidence>
<dbReference type="SUPFAM" id="SSF46689">
    <property type="entry name" value="Homeodomain-like"/>
    <property type="match status" value="1"/>
</dbReference>
<keyword evidence="2 3" id="KW-0238">DNA-binding</keyword>
<dbReference type="PROSITE" id="PS50071">
    <property type="entry name" value="HOMEOBOX_2"/>
    <property type="match status" value="1"/>
</dbReference>
<dbReference type="InterPro" id="IPR009057">
    <property type="entry name" value="Homeodomain-like_sf"/>
</dbReference>
<keyword evidence="7" id="KW-1185">Reference proteome</keyword>
<dbReference type="EMBL" id="JABFUD020000016">
    <property type="protein sequence ID" value="KAI5068345.1"/>
    <property type="molecule type" value="Genomic_DNA"/>
</dbReference>
<proteinExistence type="predicted"/>
<dbReference type="OrthoDB" id="6159439at2759"/>
<dbReference type="Pfam" id="PF00046">
    <property type="entry name" value="Homeodomain"/>
    <property type="match status" value="1"/>
</dbReference>
<dbReference type="GO" id="GO:0003700">
    <property type="term" value="F:DNA-binding transcription factor activity"/>
    <property type="evidence" value="ECO:0007669"/>
    <property type="project" value="InterPro"/>
</dbReference>
<accession>A0A9D4UI70</accession>
<dbReference type="PANTHER" id="PTHR46777:SF5">
    <property type="entry name" value="WUSCHEL-RELATED HOMEOBOX 13"/>
    <property type="match status" value="1"/>
</dbReference>